<protein>
    <submittedName>
        <fullName evidence="1">Uncharacterized protein</fullName>
    </submittedName>
</protein>
<keyword evidence="2" id="KW-1185">Reference proteome</keyword>
<accession>A0ABR2GYA0</accession>
<organism evidence="1 2">
    <name type="scientific">Tritrichomonas musculus</name>
    <dbReference type="NCBI Taxonomy" id="1915356"/>
    <lineage>
        <taxon>Eukaryota</taxon>
        <taxon>Metamonada</taxon>
        <taxon>Parabasalia</taxon>
        <taxon>Tritrichomonadida</taxon>
        <taxon>Tritrichomonadidae</taxon>
        <taxon>Tritrichomonas</taxon>
    </lineage>
</organism>
<dbReference type="EMBL" id="JAPFFF010000054">
    <property type="protein sequence ID" value="KAK8838623.1"/>
    <property type="molecule type" value="Genomic_DNA"/>
</dbReference>
<evidence type="ECO:0000313" key="2">
    <source>
        <dbReference type="Proteomes" id="UP001470230"/>
    </source>
</evidence>
<dbReference type="Proteomes" id="UP001470230">
    <property type="component" value="Unassembled WGS sequence"/>
</dbReference>
<comment type="caution">
    <text evidence="1">The sequence shown here is derived from an EMBL/GenBank/DDBJ whole genome shotgun (WGS) entry which is preliminary data.</text>
</comment>
<proteinExistence type="predicted"/>
<name>A0ABR2GYA0_9EUKA</name>
<reference evidence="1 2" key="1">
    <citation type="submission" date="2024-04" db="EMBL/GenBank/DDBJ databases">
        <title>Tritrichomonas musculus Genome.</title>
        <authorList>
            <person name="Alves-Ferreira E."/>
            <person name="Grigg M."/>
            <person name="Lorenzi H."/>
            <person name="Galac M."/>
        </authorList>
    </citation>
    <scope>NUCLEOTIDE SEQUENCE [LARGE SCALE GENOMIC DNA]</scope>
    <source>
        <strain evidence="1 2">EAF2021</strain>
    </source>
</reference>
<sequence length="114" mass="13628">MKNNNYSNPNTFLTSNEPFLNSSAYDLELYKFLYYQEKNKFDNNTSLYNDIMHILIYINANDIIKFLINEAQKYLDIESIFSICTQVDHDCAIYILDLKEKKFKSTRVGYWFAF</sequence>
<evidence type="ECO:0000313" key="1">
    <source>
        <dbReference type="EMBL" id="KAK8838623.1"/>
    </source>
</evidence>
<gene>
    <name evidence="1" type="ORF">M9Y10_032658</name>
</gene>